<feature type="chain" id="PRO_5009318410" description="C2 domain-containing protein" evidence="2">
    <location>
        <begin position="20"/>
        <end position="366"/>
    </location>
</feature>
<keyword evidence="2" id="KW-0732">Signal</keyword>
<reference evidence="4" key="1">
    <citation type="submission" date="2016-11" db="UniProtKB">
        <authorList>
            <consortium name="WormBaseParasite"/>
        </authorList>
    </citation>
    <scope>IDENTIFICATION</scope>
    <source>
        <strain evidence="4">pt0022</strain>
    </source>
</reference>
<organism evidence="4">
    <name type="scientific">Wuchereria bancrofti</name>
    <dbReference type="NCBI Taxonomy" id="6293"/>
    <lineage>
        <taxon>Eukaryota</taxon>
        <taxon>Metazoa</taxon>
        <taxon>Ecdysozoa</taxon>
        <taxon>Nematoda</taxon>
        <taxon>Chromadorea</taxon>
        <taxon>Rhabditida</taxon>
        <taxon>Spirurina</taxon>
        <taxon>Spiruromorpha</taxon>
        <taxon>Filarioidea</taxon>
        <taxon>Onchocercidae</taxon>
        <taxon>Wuchereria</taxon>
    </lineage>
</organism>
<keyword evidence="1" id="KW-0812">Transmembrane</keyword>
<dbReference type="PANTHER" id="PTHR38626">
    <property type="entry name" value="SKN-1 DEPENDENT ZYGOTIC TRANSCRIPT-RELATED"/>
    <property type="match status" value="1"/>
</dbReference>
<dbReference type="Pfam" id="PF25330">
    <property type="entry name" value="C2_nem"/>
    <property type="match status" value="1"/>
</dbReference>
<evidence type="ECO:0000256" key="2">
    <source>
        <dbReference type="SAM" id="SignalP"/>
    </source>
</evidence>
<feature type="transmembrane region" description="Helical" evidence="1">
    <location>
        <begin position="218"/>
        <end position="241"/>
    </location>
</feature>
<proteinExistence type="predicted"/>
<dbReference type="WBParaSite" id="maker-PairedContig_5550-snap-gene-0.3-mRNA-1">
    <property type="protein sequence ID" value="maker-PairedContig_5550-snap-gene-0.3-mRNA-1"/>
    <property type="gene ID" value="maker-PairedContig_5550-snap-gene-0.3"/>
</dbReference>
<protein>
    <recommendedName>
        <fullName evidence="3">C2 domain-containing protein</fullName>
    </recommendedName>
</protein>
<keyword evidence="1" id="KW-1133">Transmembrane helix</keyword>
<evidence type="ECO:0000259" key="3">
    <source>
        <dbReference type="Pfam" id="PF25330"/>
    </source>
</evidence>
<evidence type="ECO:0000256" key="1">
    <source>
        <dbReference type="SAM" id="Phobius"/>
    </source>
</evidence>
<feature type="signal peptide" evidence="2">
    <location>
        <begin position="1"/>
        <end position="19"/>
    </location>
</feature>
<evidence type="ECO:0000313" key="4">
    <source>
        <dbReference type="WBParaSite" id="maker-PairedContig_5550-snap-gene-0.3-mRNA-1"/>
    </source>
</evidence>
<accession>A0A1I8EVB3</accession>
<keyword evidence="1" id="KW-0472">Membrane</keyword>
<name>A0A1I8EVB3_WUCBA</name>
<sequence length="366" mass="42255">MHMLISLAIIIIQLHLILSTMENNINYWIELELQAVHWRPSCLTTGGCANPRFRISKSNKFNAEIISISWSITENFIERHSRKFITHWLNGKPHEITLQCDVIGMDPLYGFLRTCDTTQNIEIFKENNEFQELNTYQMLTPEDELSVDERNGKLIVEIRAKCFNASFVARKYTKHCPWCSVQDEMALIESAPEYESIEEDTKMSLAKKFLQFFLGEQILLIFLLSLLLISLLGLICLLLIISKQRHFISLLQKRSQPTTNHLNSYLYSKQFAKSVKNADDRYDVPWDQQCILQRFWINDNSNIDDNKQQTMIGSRILNRPSVPTLASLAYIPRKTTITGTLSTISKKLSPNSSLCEQHEDSGLESV</sequence>
<dbReference type="InterPro" id="IPR040426">
    <property type="entry name" value="C05B5.4-like"/>
</dbReference>
<feature type="domain" description="C2" evidence="3">
    <location>
        <begin position="27"/>
        <end position="175"/>
    </location>
</feature>
<dbReference type="PANTHER" id="PTHR38626:SF4">
    <property type="entry name" value="SKN-1 DEPENDENT ZYGOTIC TRANSCRIPT"/>
    <property type="match status" value="1"/>
</dbReference>
<dbReference type="InterPro" id="IPR057569">
    <property type="entry name" value="C2_nem"/>
</dbReference>
<dbReference type="AlphaFoldDB" id="A0A1I8EVB3"/>